<accession>A0AAV6QIM7</accession>
<comment type="caution">
    <text evidence="1">The sequence shown here is derived from an EMBL/GenBank/DDBJ whole genome shotgun (WGS) entry which is preliminary data.</text>
</comment>
<evidence type="ECO:0000313" key="2">
    <source>
        <dbReference type="Proteomes" id="UP000693946"/>
    </source>
</evidence>
<sequence>MLAWTLQKIPFINENMQYGWNLWTNSSQSARGITVRMEHANGKPHGHLVVDWWSRVRERRRTSNKRGYSVTEWHSLWDGPPVVMEMQSKWLSCGLEGETSTINNRRHVRNLPPCGQKRKQTKALHVCSTSAYVESESQRSSPN</sequence>
<proteinExistence type="predicted"/>
<reference evidence="1 2" key="1">
    <citation type="journal article" date="2021" name="Sci. Rep.">
        <title>Chromosome anchoring in Senegalese sole (Solea senegalensis) reveals sex-associated markers and genome rearrangements in flatfish.</title>
        <authorList>
            <person name="Guerrero-Cozar I."/>
            <person name="Gomez-Garrido J."/>
            <person name="Berbel C."/>
            <person name="Martinez-Blanch J.F."/>
            <person name="Alioto T."/>
            <person name="Claros M.G."/>
            <person name="Gagnaire P.A."/>
            <person name="Manchado M."/>
        </authorList>
    </citation>
    <scope>NUCLEOTIDE SEQUENCE [LARGE SCALE GENOMIC DNA]</scope>
    <source>
        <strain evidence="1">Sse05_10M</strain>
    </source>
</reference>
<gene>
    <name evidence="1" type="ORF">JOB18_048121</name>
</gene>
<name>A0AAV6QIM7_SOLSE</name>
<dbReference type="EMBL" id="JAGKHQ010000017">
    <property type="protein sequence ID" value="KAG7491060.1"/>
    <property type="molecule type" value="Genomic_DNA"/>
</dbReference>
<keyword evidence="2" id="KW-1185">Reference proteome</keyword>
<dbReference type="Proteomes" id="UP000693946">
    <property type="component" value="Linkage Group LG5"/>
</dbReference>
<dbReference type="AlphaFoldDB" id="A0AAV6QIM7"/>
<organism evidence="1 2">
    <name type="scientific">Solea senegalensis</name>
    <name type="common">Senegalese sole</name>
    <dbReference type="NCBI Taxonomy" id="28829"/>
    <lineage>
        <taxon>Eukaryota</taxon>
        <taxon>Metazoa</taxon>
        <taxon>Chordata</taxon>
        <taxon>Craniata</taxon>
        <taxon>Vertebrata</taxon>
        <taxon>Euteleostomi</taxon>
        <taxon>Actinopterygii</taxon>
        <taxon>Neopterygii</taxon>
        <taxon>Teleostei</taxon>
        <taxon>Neoteleostei</taxon>
        <taxon>Acanthomorphata</taxon>
        <taxon>Carangaria</taxon>
        <taxon>Pleuronectiformes</taxon>
        <taxon>Pleuronectoidei</taxon>
        <taxon>Soleidae</taxon>
        <taxon>Solea</taxon>
    </lineage>
</organism>
<protein>
    <submittedName>
        <fullName evidence="1">Uncharacterized protein</fullName>
    </submittedName>
</protein>
<evidence type="ECO:0000313" key="1">
    <source>
        <dbReference type="EMBL" id="KAG7491060.1"/>
    </source>
</evidence>